<evidence type="ECO:0000256" key="2">
    <source>
        <dbReference type="ARBA" id="ARBA00022771"/>
    </source>
</evidence>
<dbReference type="EMBL" id="CAHIKZ030000670">
    <property type="protein sequence ID" value="CAE1232577.1"/>
    <property type="molecule type" value="Genomic_DNA"/>
</dbReference>
<dbReference type="GO" id="GO:0061630">
    <property type="term" value="F:ubiquitin protein ligase activity"/>
    <property type="evidence" value="ECO:0007669"/>
    <property type="project" value="UniProtKB-EC"/>
</dbReference>
<dbReference type="EC" id="2.3.2.27" evidence="8"/>
<keyword evidence="8" id="KW-0012">Acyltransferase</keyword>
<dbReference type="PROSITE" id="PS01357">
    <property type="entry name" value="ZF_ZZ_1"/>
    <property type="match status" value="1"/>
</dbReference>
<dbReference type="Pfam" id="PF04434">
    <property type="entry name" value="SWIM"/>
    <property type="match status" value="1"/>
</dbReference>
<feature type="domain" description="SWIM-type" evidence="7">
    <location>
        <begin position="49"/>
        <end position="82"/>
    </location>
</feature>
<evidence type="ECO:0000256" key="1">
    <source>
        <dbReference type="ARBA" id="ARBA00022723"/>
    </source>
</evidence>
<proteinExistence type="predicted"/>
<dbReference type="AlphaFoldDB" id="A0A812BM60"/>
<dbReference type="PANTHER" id="PTHR21540">
    <property type="entry name" value="RING FINGER AND SWIM DOMAIN-CONTAINING PROTEIN 2"/>
    <property type="match status" value="1"/>
</dbReference>
<evidence type="ECO:0000259" key="5">
    <source>
        <dbReference type="PROSITE" id="PS50089"/>
    </source>
</evidence>
<dbReference type="Pfam" id="PF13639">
    <property type="entry name" value="zf-RING_2"/>
    <property type="match status" value="1"/>
</dbReference>
<dbReference type="InterPro" id="IPR039903">
    <property type="entry name" value="Zswim2"/>
</dbReference>
<keyword evidence="8" id="KW-0808">Transferase</keyword>
<evidence type="ECO:0000259" key="7">
    <source>
        <dbReference type="PROSITE" id="PS50966"/>
    </source>
</evidence>
<dbReference type="SUPFAM" id="SSF57850">
    <property type="entry name" value="RING/U-box"/>
    <property type="match status" value="3"/>
</dbReference>
<dbReference type="PROSITE" id="PS50966">
    <property type="entry name" value="ZF_SWIM"/>
    <property type="match status" value="1"/>
</dbReference>
<dbReference type="InterPro" id="IPR001841">
    <property type="entry name" value="Znf_RING"/>
</dbReference>
<feature type="domain" description="RING-type" evidence="5">
    <location>
        <begin position="356"/>
        <end position="397"/>
    </location>
</feature>
<dbReference type="CDD" id="cd16486">
    <property type="entry name" value="mRING-H2-C3H2C2D_ZSWM2"/>
    <property type="match status" value="1"/>
</dbReference>
<evidence type="ECO:0000313" key="8">
    <source>
        <dbReference type="EMBL" id="CAE1232577.1"/>
    </source>
</evidence>
<dbReference type="OrthoDB" id="8062037at2759"/>
<dbReference type="InterPro" id="IPR043145">
    <property type="entry name" value="Znf_ZZ_sf"/>
</dbReference>
<gene>
    <name evidence="8" type="ORF">SPHA_18614</name>
</gene>
<evidence type="ECO:0000256" key="3">
    <source>
        <dbReference type="ARBA" id="ARBA00022833"/>
    </source>
</evidence>
<dbReference type="Gene3D" id="3.30.40.10">
    <property type="entry name" value="Zinc/RING finger domain, C3HC4 (zinc finger)"/>
    <property type="match status" value="2"/>
</dbReference>
<dbReference type="SMART" id="SM00184">
    <property type="entry name" value="RING"/>
    <property type="match status" value="2"/>
</dbReference>
<dbReference type="PROSITE" id="PS50089">
    <property type="entry name" value="ZF_RING_2"/>
    <property type="match status" value="2"/>
</dbReference>
<dbReference type="InterPro" id="IPR007527">
    <property type="entry name" value="Znf_SWIM"/>
</dbReference>
<dbReference type="InterPro" id="IPR013083">
    <property type="entry name" value="Znf_RING/FYVE/PHD"/>
</dbReference>
<dbReference type="CDD" id="cd16494">
    <property type="entry name" value="RING-CH-C4HC3_ZSWM2"/>
    <property type="match status" value="1"/>
</dbReference>
<dbReference type="Proteomes" id="UP000597762">
    <property type="component" value="Unassembled WGS sequence"/>
</dbReference>
<name>A0A812BM60_ACAPH</name>
<organism evidence="8 9">
    <name type="scientific">Acanthosepion pharaonis</name>
    <name type="common">Pharaoh cuttlefish</name>
    <name type="synonym">Sepia pharaonis</name>
    <dbReference type="NCBI Taxonomy" id="158019"/>
    <lineage>
        <taxon>Eukaryota</taxon>
        <taxon>Metazoa</taxon>
        <taxon>Spiralia</taxon>
        <taxon>Lophotrochozoa</taxon>
        <taxon>Mollusca</taxon>
        <taxon>Cephalopoda</taxon>
        <taxon>Coleoidea</taxon>
        <taxon>Decapodiformes</taxon>
        <taxon>Sepiida</taxon>
        <taxon>Sepiina</taxon>
        <taxon>Sepiidae</taxon>
        <taxon>Acanthosepion</taxon>
    </lineage>
</organism>
<feature type="domain" description="RING-type" evidence="5">
    <location>
        <begin position="152"/>
        <end position="203"/>
    </location>
</feature>
<reference evidence="8" key="1">
    <citation type="submission" date="2021-01" db="EMBL/GenBank/DDBJ databases">
        <authorList>
            <person name="Li R."/>
            <person name="Bekaert M."/>
        </authorList>
    </citation>
    <scope>NUCLEOTIDE SEQUENCE</scope>
    <source>
        <strain evidence="8">Farmed</strain>
    </source>
</reference>
<dbReference type="GO" id="GO:0008270">
    <property type="term" value="F:zinc ion binding"/>
    <property type="evidence" value="ECO:0007669"/>
    <property type="project" value="UniProtKB-KW"/>
</dbReference>
<protein>
    <submittedName>
        <fullName evidence="8">ZSWIM2</fullName>
        <ecNumber evidence="8">2.3.2.27</ecNumber>
    </submittedName>
</protein>
<evidence type="ECO:0000259" key="6">
    <source>
        <dbReference type="PROSITE" id="PS50135"/>
    </source>
</evidence>
<evidence type="ECO:0000256" key="4">
    <source>
        <dbReference type="PROSITE-ProRule" id="PRU00228"/>
    </source>
</evidence>
<keyword evidence="1" id="KW-0479">Metal-binding</keyword>
<accession>A0A812BM60</accession>
<dbReference type="Gene3D" id="3.30.60.90">
    <property type="match status" value="1"/>
</dbReference>
<dbReference type="Pfam" id="PF00569">
    <property type="entry name" value="ZZ"/>
    <property type="match status" value="1"/>
</dbReference>
<feature type="domain" description="ZZ-type" evidence="6">
    <location>
        <begin position="231"/>
        <end position="282"/>
    </location>
</feature>
<dbReference type="InterPro" id="IPR000433">
    <property type="entry name" value="Znf_ZZ"/>
</dbReference>
<keyword evidence="2 4" id="KW-0863">Zinc-finger</keyword>
<dbReference type="PANTHER" id="PTHR21540:SF3">
    <property type="entry name" value="E3 UBIQUITIN-PROTEIN LIGASE ZSWIM2"/>
    <property type="match status" value="1"/>
</dbReference>
<comment type="caution">
    <text evidence="8">The sequence shown here is derived from an EMBL/GenBank/DDBJ whole genome shotgun (WGS) entry which is preliminary data.</text>
</comment>
<sequence length="598" mass="68399">MVSSEKRKLFPNNGCHRSQDQALVATIYILREYGPTGFLLKEEQEEKNFKIFLGQEHTCSCPAFQKTKELCKHICWLLLKKFRVSRNAPLSWQKGLNEREINELLYNQTSNINANNSEATSTPSQEAAAVEGTREITDGCVEQRAIDDESVCPICLDNLLKSHQPVTYCRYGCGNSIHIKCMRIHAVHQKTNEKETITCPMCRANFVSLETLKKEERNSMNGVSRPVKNYHYGVTCEACRLTPIVGNCYKCTSCESYYLCQTCFNMPIHQEHSFKFRQRKIQKWRSAFRNFGYALPNAMVNNLMGRELKTEDYDTLLQLDSENMQEFTSLPEKVIDSLPLETVAERSSLLAQGAQCYVCLQPFHLYQPVRKLPCHHKFHRECIDNWLLHCHAVCPVDGQEVWNPFTATKKKCKTKLKKKEECLTKDTLALDITGCSIEPSQPKKTVLGQIRMQKSFQADALKNKQQRQVLFGQSHSNLTGEDVVASNSNKEAGDYFQFRTNSLLNLVSQKSSGEAVSSADRIDGERQASSKELIAQCQPNIERVKSAPFLRLMTNILPPIQVKEKMPELQQKKISKHPSDDVSQFLFERCPLQRKFVP</sequence>
<keyword evidence="9" id="KW-1185">Reference proteome</keyword>
<evidence type="ECO:0000313" key="9">
    <source>
        <dbReference type="Proteomes" id="UP000597762"/>
    </source>
</evidence>
<keyword evidence="3" id="KW-0862">Zinc</keyword>
<dbReference type="PROSITE" id="PS50135">
    <property type="entry name" value="ZF_ZZ_2"/>
    <property type="match status" value="1"/>
</dbReference>
<dbReference type="SMART" id="SM00291">
    <property type="entry name" value="ZnF_ZZ"/>
    <property type="match status" value="1"/>
</dbReference>